<dbReference type="Proteomes" id="UP000762676">
    <property type="component" value="Unassembled WGS sequence"/>
</dbReference>
<feature type="domain" description="Carbohydrate kinase PfkB" evidence="10">
    <location>
        <begin position="3"/>
        <end position="121"/>
    </location>
</feature>
<keyword evidence="7 9" id="KW-0418">Kinase</keyword>
<keyword evidence="12" id="KW-1185">Reference proteome</keyword>
<comment type="subcellular location">
    <subcellularLocation>
        <location evidence="9">Nucleus</location>
    </subcellularLocation>
</comment>
<dbReference type="SUPFAM" id="SSF53613">
    <property type="entry name" value="Ribokinase-like"/>
    <property type="match status" value="1"/>
</dbReference>
<dbReference type="InterPro" id="IPR029056">
    <property type="entry name" value="Ribokinase-like"/>
</dbReference>
<dbReference type="GO" id="GO:0004001">
    <property type="term" value="F:adenosine kinase activity"/>
    <property type="evidence" value="ECO:0007669"/>
    <property type="project" value="UniProtKB-UniRule"/>
</dbReference>
<keyword evidence="8 9" id="KW-0067">ATP-binding</keyword>
<comment type="subunit">
    <text evidence="9">Monomer.</text>
</comment>
<dbReference type="GO" id="GO:0006144">
    <property type="term" value="P:purine nucleobase metabolic process"/>
    <property type="evidence" value="ECO:0007669"/>
    <property type="project" value="TreeGrafter"/>
</dbReference>
<evidence type="ECO:0000256" key="4">
    <source>
        <dbReference type="ARBA" id="ARBA00022679"/>
    </source>
</evidence>
<evidence type="ECO:0000256" key="8">
    <source>
        <dbReference type="ARBA" id="ARBA00022840"/>
    </source>
</evidence>
<dbReference type="InterPro" id="IPR011611">
    <property type="entry name" value="PfkB_dom"/>
</dbReference>
<keyword evidence="9" id="KW-0539">Nucleus</keyword>
<keyword evidence="4 9" id="KW-0808">Transferase</keyword>
<sequence length="135" mass="14455">MDAAGVGSWFQVKPGLPTGSCLVLCTGSNRCLVTYGGASALLSTDSLDQEETKAAIKASQFFYCSGYSLIGCFDAVQRLALHASTNRGKVFALNMAATFVCQKYSDCFKSLLPFVDVLFGNTMVHVLELIKTSCN</sequence>
<proteinExistence type="inferred from homology"/>
<dbReference type="GO" id="GO:0005634">
    <property type="term" value="C:nucleus"/>
    <property type="evidence" value="ECO:0007669"/>
    <property type="project" value="UniProtKB-SubCell"/>
</dbReference>
<comment type="function">
    <text evidence="9">ATP dependent phosphorylation of adenosine and other related nucleoside analogs to monophosphate derivatives.</text>
</comment>
<keyword evidence="5 9" id="KW-0660">Purine salvage</keyword>
<dbReference type="Gene3D" id="3.40.1190.20">
    <property type="match status" value="1"/>
</dbReference>
<evidence type="ECO:0000256" key="2">
    <source>
        <dbReference type="ARBA" id="ARBA00010688"/>
    </source>
</evidence>
<dbReference type="AlphaFoldDB" id="A0AAV4HSX8"/>
<comment type="pathway">
    <text evidence="1 9">Purine metabolism; AMP biosynthesis via salvage pathway; AMP from adenosine: step 1/1.</text>
</comment>
<evidence type="ECO:0000256" key="3">
    <source>
        <dbReference type="ARBA" id="ARBA00012119"/>
    </source>
</evidence>
<evidence type="ECO:0000313" key="11">
    <source>
        <dbReference type="EMBL" id="GFS01319.1"/>
    </source>
</evidence>
<evidence type="ECO:0000256" key="5">
    <source>
        <dbReference type="ARBA" id="ARBA00022726"/>
    </source>
</evidence>
<evidence type="ECO:0000256" key="1">
    <source>
        <dbReference type="ARBA" id="ARBA00004801"/>
    </source>
</evidence>
<dbReference type="GO" id="GO:0005524">
    <property type="term" value="F:ATP binding"/>
    <property type="evidence" value="ECO:0007669"/>
    <property type="project" value="UniProtKB-UniRule"/>
</dbReference>
<dbReference type="EC" id="2.7.1.20" evidence="3 9"/>
<dbReference type="GO" id="GO:0005829">
    <property type="term" value="C:cytosol"/>
    <property type="evidence" value="ECO:0007669"/>
    <property type="project" value="TreeGrafter"/>
</dbReference>
<keyword evidence="9" id="KW-0460">Magnesium</keyword>
<accession>A0AAV4HSX8</accession>
<reference evidence="11 12" key="1">
    <citation type="journal article" date="2021" name="Elife">
        <title>Chloroplast acquisition without the gene transfer in kleptoplastic sea slugs, Plakobranchus ocellatus.</title>
        <authorList>
            <person name="Maeda T."/>
            <person name="Takahashi S."/>
            <person name="Yoshida T."/>
            <person name="Shimamura S."/>
            <person name="Takaki Y."/>
            <person name="Nagai Y."/>
            <person name="Toyoda A."/>
            <person name="Suzuki Y."/>
            <person name="Arimoto A."/>
            <person name="Ishii H."/>
            <person name="Satoh N."/>
            <person name="Nishiyama T."/>
            <person name="Hasebe M."/>
            <person name="Maruyama T."/>
            <person name="Minagawa J."/>
            <person name="Obokata J."/>
            <person name="Shigenobu S."/>
        </authorList>
    </citation>
    <scope>NUCLEOTIDE SEQUENCE [LARGE SCALE GENOMIC DNA]</scope>
</reference>
<gene>
    <name evidence="11" type="ORF">ElyMa_001094400</name>
</gene>
<dbReference type="Pfam" id="PF00294">
    <property type="entry name" value="PfkB"/>
    <property type="match status" value="1"/>
</dbReference>
<organism evidence="11 12">
    <name type="scientific">Elysia marginata</name>
    <dbReference type="NCBI Taxonomy" id="1093978"/>
    <lineage>
        <taxon>Eukaryota</taxon>
        <taxon>Metazoa</taxon>
        <taxon>Spiralia</taxon>
        <taxon>Lophotrochozoa</taxon>
        <taxon>Mollusca</taxon>
        <taxon>Gastropoda</taxon>
        <taxon>Heterobranchia</taxon>
        <taxon>Euthyneura</taxon>
        <taxon>Panpulmonata</taxon>
        <taxon>Sacoglossa</taxon>
        <taxon>Placobranchoidea</taxon>
        <taxon>Plakobranchidae</taxon>
        <taxon>Elysia</taxon>
    </lineage>
</organism>
<comment type="cofactor">
    <cofactor evidence="9">
        <name>Mg(2+)</name>
        <dbReference type="ChEBI" id="CHEBI:18420"/>
    </cofactor>
    <text evidence="9">Binds 3 Mg(2+) ions per subunit.</text>
</comment>
<dbReference type="EMBL" id="BMAT01002201">
    <property type="protein sequence ID" value="GFS01319.1"/>
    <property type="molecule type" value="Genomic_DNA"/>
</dbReference>
<evidence type="ECO:0000256" key="6">
    <source>
        <dbReference type="ARBA" id="ARBA00022741"/>
    </source>
</evidence>
<dbReference type="GO" id="GO:0044209">
    <property type="term" value="P:AMP salvage"/>
    <property type="evidence" value="ECO:0007669"/>
    <property type="project" value="UniProtKB-UniRule"/>
</dbReference>
<keyword evidence="6 9" id="KW-0547">Nucleotide-binding</keyword>
<evidence type="ECO:0000313" key="12">
    <source>
        <dbReference type="Proteomes" id="UP000762676"/>
    </source>
</evidence>
<comment type="caution">
    <text evidence="11">The sequence shown here is derived from an EMBL/GenBank/DDBJ whole genome shotgun (WGS) entry which is preliminary data.</text>
</comment>
<comment type="catalytic activity">
    <reaction evidence="9">
        <text>adenosine + ATP = AMP + ADP + H(+)</text>
        <dbReference type="Rhea" id="RHEA:20824"/>
        <dbReference type="ChEBI" id="CHEBI:15378"/>
        <dbReference type="ChEBI" id="CHEBI:16335"/>
        <dbReference type="ChEBI" id="CHEBI:30616"/>
        <dbReference type="ChEBI" id="CHEBI:456215"/>
        <dbReference type="ChEBI" id="CHEBI:456216"/>
        <dbReference type="EC" id="2.7.1.20"/>
    </reaction>
</comment>
<protein>
    <recommendedName>
        <fullName evidence="3 9">Adenosine kinase</fullName>
        <shortName evidence="9">AK</shortName>
        <ecNumber evidence="3 9">2.7.1.20</ecNumber>
    </recommendedName>
    <alternativeName>
        <fullName evidence="9">Adenosine 5'-phosphotransferase</fullName>
    </alternativeName>
</protein>
<evidence type="ECO:0000259" key="10">
    <source>
        <dbReference type="Pfam" id="PF00294"/>
    </source>
</evidence>
<evidence type="ECO:0000256" key="9">
    <source>
        <dbReference type="RuleBase" id="RU368116"/>
    </source>
</evidence>
<name>A0AAV4HSX8_9GAST</name>
<dbReference type="PANTHER" id="PTHR45769">
    <property type="entry name" value="ADENOSINE KINASE"/>
    <property type="match status" value="1"/>
</dbReference>
<evidence type="ECO:0000256" key="7">
    <source>
        <dbReference type="ARBA" id="ARBA00022777"/>
    </source>
</evidence>
<dbReference type="PANTHER" id="PTHR45769:SF3">
    <property type="entry name" value="ADENOSINE KINASE"/>
    <property type="match status" value="1"/>
</dbReference>
<dbReference type="InterPro" id="IPR001805">
    <property type="entry name" value="Adenokinase"/>
</dbReference>
<comment type="similarity">
    <text evidence="2 9">Belongs to the carbohydrate kinase PfkB family.</text>
</comment>
<dbReference type="GO" id="GO:0006166">
    <property type="term" value="P:purine ribonucleoside salvage"/>
    <property type="evidence" value="ECO:0007669"/>
    <property type="project" value="UniProtKB-KW"/>
</dbReference>